<organism evidence="6 7">
    <name type="scientific">Calypte anna</name>
    <name type="common">Anna's hummingbird</name>
    <name type="synonym">Archilochus anna</name>
    <dbReference type="NCBI Taxonomy" id="9244"/>
    <lineage>
        <taxon>Eukaryota</taxon>
        <taxon>Metazoa</taxon>
        <taxon>Chordata</taxon>
        <taxon>Craniata</taxon>
        <taxon>Vertebrata</taxon>
        <taxon>Euteleostomi</taxon>
        <taxon>Archelosauria</taxon>
        <taxon>Archosauria</taxon>
        <taxon>Dinosauria</taxon>
        <taxon>Saurischia</taxon>
        <taxon>Theropoda</taxon>
        <taxon>Coelurosauria</taxon>
        <taxon>Aves</taxon>
        <taxon>Neognathae</taxon>
        <taxon>Neoaves</taxon>
        <taxon>Strisores</taxon>
        <taxon>Apodiformes</taxon>
        <taxon>Trochilidae</taxon>
        <taxon>Calypte</taxon>
    </lineage>
</organism>
<evidence type="ECO:0000256" key="1">
    <source>
        <dbReference type="ARBA" id="ARBA00004540"/>
    </source>
</evidence>
<name>A0A091I5I5_CALAN</name>
<evidence type="ECO:0000313" key="6">
    <source>
        <dbReference type="EMBL" id="KFP02733.1"/>
    </source>
</evidence>
<comment type="subcellular location">
    <subcellularLocation>
        <location evidence="1">Nucleus inner membrane</location>
    </subcellularLocation>
</comment>
<evidence type="ECO:0000256" key="3">
    <source>
        <dbReference type="ARBA" id="ARBA00022989"/>
    </source>
</evidence>
<dbReference type="Gene3D" id="2.60.120.260">
    <property type="entry name" value="Galactose-binding domain-like"/>
    <property type="match status" value="1"/>
</dbReference>
<dbReference type="InterPro" id="IPR012919">
    <property type="entry name" value="SUN_dom"/>
</dbReference>
<keyword evidence="2" id="KW-0812">Transmembrane</keyword>
<dbReference type="GO" id="GO:0005637">
    <property type="term" value="C:nuclear inner membrane"/>
    <property type="evidence" value="ECO:0007669"/>
    <property type="project" value="UniProtKB-SubCell"/>
</dbReference>
<dbReference type="GO" id="GO:0043495">
    <property type="term" value="F:protein-membrane adaptor activity"/>
    <property type="evidence" value="ECO:0007669"/>
    <property type="project" value="TreeGrafter"/>
</dbReference>
<dbReference type="InterPro" id="IPR045119">
    <property type="entry name" value="SUN1-5"/>
</dbReference>
<dbReference type="Pfam" id="PF07738">
    <property type="entry name" value="Sad1_UNC"/>
    <property type="match status" value="1"/>
</dbReference>
<proteinExistence type="predicted"/>
<dbReference type="PANTHER" id="PTHR12911">
    <property type="entry name" value="SAD1/UNC-84-LIKE PROTEIN-RELATED"/>
    <property type="match status" value="1"/>
</dbReference>
<evidence type="ECO:0000256" key="4">
    <source>
        <dbReference type="ARBA" id="ARBA00023136"/>
    </source>
</evidence>
<gene>
    <name evidence="6" type="ORF">N300_15546</name>
</gene>
<dbReference type="EMBL" id="KL218151">
    <property type="protein sequence ID" value="KFP02733.1"/>
    <property type="molecule type" value="Genomic_DNA"/>
</dbReference>
<dbReference type="PROSITE" id="PS51469">
    <property type="entry name" value="SUN"/>
    <property type="match status" value="1"/>
</dbReference>
<feature type="non-terminal residue" evidence="6">
    <location>
        <position position="1"/>
    </location>
</feature>
<accession>A0A091I5I5</accession>
<protein>
    <submittedName>
        <fullName evidence="6">Sperm-associated antigen 4 protein</fullName>
    </submittedName>
</protein>
<reference evidence="6 7" key="1">
    <citation type="submission" date="2014-04" db="EMBL/GenBank/DDBJ databases">
        <title>Genome evolution of avian class.</title>
        <authorList>
            <person name="Zhang G."/>
            <person name="Li C."/>
        </authorList>
    </citation>
    <scope>NUCLEOTIDE SEQUENCE [LARGE SCALE GENOMIC DNA]</scope>
    <source>
        <strain evidence="6">BGI_N300</strain>
    </source>
</reference>
<evidence type="ECO:0000256" key="2">
    <source>
        <dbReference type="ARBA" id="ARBA00022692"/>
    </source>
</evidence>
<keyword evidence="3" id="KW-1133">Transmembrane helix</keyword>
<keyword evidence="4" id="KW-0472">Membrane</keyword>
<sequence length="117" mass="13312">QLDYSPGYCWPFQGIRSEVLIQLPTRIQPMAITLQHTSSTGSPPGIRGSAPRDFSVYGLDEEAKEKVLLGTFTYAIQKELNQTFPLQVQAFRFLKLDIWSNWGKGDYTCIYRVKVHG</sequence>
<dbReference type="PANTHER" id="PTHR12911:SF24">
    <property type="entry name" value="SUN DOMAIN-CONTAINING PROTEIN 3"/>
    <property type="match status" value="1"/>
</dbReference>
<dbReference type="AlphaFoldDB" id="A0A091I5I5"/>
<evidence type="ECO:0000259" key="5">
    <source>
        <dbReference type="PROSITE" id="PS51469"/>
    </source>
</evidence>
<dbReference type="Proteomes" id="UP000054308">
    <property type="component" value="Unassembled WGS sequence"/>
</dbReference>
<feature type="domain" description="SUN" evidence="5">
    <location>
        <begin position="1"/>
        <end position="117"/>
    </location>
</feature>
<dbReference type="STRING" id="9244.A0A091I5I5"/>
<evidence type="ECO:0000313" key="7">
    <source>
        <dbReference type="Proteomes" id="UP000054308"/>
    </source>
</evidence>
<feature type="non-terminal residue" evidence="6">
    <location>
        <position position="117"/>
    </location>
</feature>
<dbReference type="GO" id="GO:0034993">
    <property type="term" value="C:meiotic nuclear membrane microtubule tethering complex"/>
    <property type="evidence" value="ECO:0007669"/>
    <property type="project" value="TreeGrafter"/>
</dbReference>
<keyword evidence="7" id="KW-1185">Reference proteome</keyword>